<feature type="compositionally biased region" description="Low complexity" evidence="1">
    <location>
        <begin position="197"/>
        <end position="220"/>
    </location>
</feature>
<feature type="non-terminal residue" evidence="2">
    <location>
        <position position="1"/>
    </location>
</feature>
<proteinExistence type="predicted"/>
<feature type="region of interest" description="Disordered" evidence="1">
    <location>
        <begin position="1"/>
        <end position="68"/>
    </location>
</feature>
<dbReference type="EMBL" id="JAEFCI010010065">
    <property type="protein sequence ID" value="KAG5457448.1"/>
    <property type="molecule type" value="Genomic_DNA"/>
</dbReference>
<dbReference type="AlphaFoldDB" id="A0A8H8DGK4"/>
<evidence type="ECO:0000313" key="2">
    <source>
        <dbReference type="EMBL" id="KAG5457448.1"/>
    </source>
</evidence>
<organism evidence="2 3">
    <name type="scientific">Olpidium bornovanus</name>
    <dbReference type="NCBI Taxonomy" id="278681"/>
    <lineage>
        <taxon>Eukaryota</taxon>
        <taxon>Fungi</taxon>
        <taxon>Fungi incertae sedis</taxon>
        <taxon>Olpidiomycota</taxon>
        <taxon>Olpidiomycotina</taxon>
        <taxon>Olpidiomycetes</taxon>
        <taxon>Olpidiales</taxon>
        <taxon>Olpidiaceae</taxon>
        <taxon>Olpidium</taxon>
    </lineage>
</organism>
<keyword evidence="3" id="KW-1185">Reference proteome</keyword>
<comment type="caution">
    <text evidence="2">The sequence shown here is derived from an EMBL/GenBank/DDBJ whole genome shotgun (WGS) entry which is preliminary data.</text>
</comment>
<gene>
    <name evidence="2" type="ORF">BJ554DRAFT_2533</name>
</gene>
<feature type="compositionally biased region" description="Low complexity" evidence="1">
    <location>
        <begin position="120"/>
        <end position="144"/>
    </location>
</feature>
<feature type="compositionally biased region" description="Basic and acidic residues" evidence="1">
    <location>
        <begin position="177"/>
        <end position="186"/>
    </location>
</feature>
<dbReference type="Proteomes" id="UP000673691">
    <property type="component" value="Unassembled WGS sequence"/>
</dbReference>
<feature type="region of interest" description="Disordered" evidence="1">
    <location>
        <begin position="104"/>
        <end position="258"/>
    </location>
</feature>
<sequence length="258" mass="28278">RRARHRELKAEAARAAEEAERERVRREKEAERDRAQREEEERRRKEEAAAIEAERQTRLAKEQEEDAERQRYVFDGASRVSPAAVALTFPFSHVLRKLAEQFERQRARDAEIERKLAEQSRSSTSSRNTPPASAEPAAFSAASAGKYVPPHRGQGGGASPSLPRRDFSSPSSADSGSWRRESREKLGTSTAGNNTVAAAPSSSSLRGSSESLASTGSGSSRPLFGTSKAGGWRDRAARKAAEEPAAKDADGFTEVRRK</sequence>
<accession>A0A8H8DGK4</accession>
<feature type="compositionally biased region" description="Basic and acidic residues" evidence="1">
    <location>
        <begin position="231"/>
        <end position="258"/>
    </location>
</feature>
<evidence type="ECO:0008006" key="4">
    <source>
        <dbReference type="Google" id="ProtNLM"/>
    </source>
</evidence>
<feature type="compositionally biased region" description="Basic and acidic residues" evidence="1">
    <location>
        <begin position="8"/>
        <end position="68"/>
    </location>
</feature>
<feature type="compositionally biased region" description="Basic and acidic residues" evidence="1">
    <location>
        <begin position="104"/>
        <end position="118"/>
    </location>
</feature>
<protein>
    <recommendedName>
        <fullName evidence="4">Eukaryotic translation initiation factor 3 subunit A</fullName>
    </recommendedName>
</protein>
<feature type="compositionally biased region" description="Polar residues" evidence="1">
    <location>
        <begin position="187"/>
        <end position="196"/>
    </location>
</feature>
<name>A0A8H8DGK4_9FUNG</name>
<reference evidence="2 3" key="1">
    <citation type="journal article" name="Sci. Rep.">
        <title>Genome-scale phylogenetic analyses confirm Olpidium as the closest living zoosporic fungus to the non-flagellated, terrestrial fungi.</title>
        <authorList>
            <person name="Chang Y."/>
            <person name="Rochon D."/>
            <person name="Sekimoto S."/>
            <person name="Wang Y."/>
            <person name="Chovatia M."/>
            <person name="Sandor L."/>
            <person name="Salamov A."/>
            <person name="Grigoriev I.V."/>
            <person name="Stajich J.E."/>
            <person name="Spatafora J.W."/>
        </authorList>
    </citation>
    <scope>NUCLEOTIDE SEQUENCE [LARGE SCALE GENOMIC DNA]</scope>
    <source>
        <strain evidence="2">S191</strain>
    </source>
</reference>
<evidence type="ECO:0000313" key="3">
    <source>
        <dbReference type="Proteomes" id="UP000673691"/>
    </source>
</evidence>
<evidence type="ECO:0000256" key="1">
    <source>
        <dbReference type="SAM" id="MobiDB-lite"/>
    </source>
</evidence>